<dbReference type="Gene3D" id="3.30.565.10">
    <property type="entry name" value="Histidine kinase-like ATPase, C-terminal domain"/>
    <property type="match status" value="1"/>
</dbReference>
<dbReference type="PANTHER" id="PTHR43047:SF72">
    <property type="entry name" value="OSMOSENSING HISTIDINE PROTEIN KINASE SLN1"/>
    <property type="match status" value="1"/>
</dbReference>
<dbReference type="InterPro" id="IPR003594">
    <property type="entry name" value="HATPase_dom"/>
</dbReference>
<dbReference type="GO" id="GO:0005886">
    <property type="term" value="C:plasma membrane"/>
    <property type="evidence" value="ECO:0007669"/>
    <property type="project" value="TreeGrafter"/>
</dbReference>
<dbReference type="InterPro" id="IPR005467">
    <property type="entry name" value="His_kinase_dom"/>
</dbReference>
<keyword evidence="8" id="KW-1133">Transmembrane helix</keyword>
<dbReference type="SUPFAM" id="SSF55874">
    <property type="entry name" value="ATPase domain of HSP90 chaperone/DNA topoisomerase II/histidine kinase"/>
    <property type="match status" value="1"/>
</dbReference>
<keyword evidence="7 8" id="KW-0472">Membrane</keyword>
<dbReference type="InterPro" id="IPR004358">
    <property type="entry name" value="Sig_transdc_His_kin-like_C"/>
</dbReference>
<dbReference type="SMART" id="SM00388">
    <property type="entry name" value="HisKA"/>
    <property type="match status" value="1"/>
</dbReference>
<dbReference type="Proteomes" id="UP000177088">
    <property type="component" value="Unassembled WGS sequence"/>
</dbReference>
<dbReference type="GO" id="GO:0009927">
    <property type="term" value="F:histidine phosphotransfer kinase activity"/>
    <property type="evidence" value="ECO:0007669"/>
    <property type="project" value="TreeGrafter"/>
</dbReference>
<reference evidence="10 11" key="1">
    <citation type="journal article" date="2016" name="Nat. Commun.">
        <title>Thousands of microbial genomes shed light on interconnected biogeochemical processes in an aquifer system.</title>
        <authorList>
            <person name="Anantharaman K."/>
            <person name="Brown C.T."/>
            <person name="Hug L.A."/>
            <person name="Sharon I."/>
            <person name="Castelle C.J."/>
            <person name="Probst A.J."/>
            <person name="Thomas B.C."/>
            <person name="Singh A."/>
            <person name="Wilkins M.J."/>
            <person name="Karaoz U."/>
            <person name="Brodie E.L."/>
            <person name="Williams K.H."/>
            <person name="Hubbard S.S."/>
            <person name="Banfield J.F."/>
        </authorList>
    </citation>
    <scope>NUCLEOTIDE SEQUENCE [LARGE SCALE GENOMIC DNA]</scope>
</reference>
<protein>
    <recommendedName>
        <fullName evidence="2">histidine kinase</fullName>
        <ecNumber evidence="2">2.7.13.3</ecNumber>
    </recommendedName>
</protein>
<dbReference type="InterPro" id="IPR003661">
    <property type="entry name" value="HisK_dim/P_dom"/>
</dbReference>
<evidence type="ECO:0000313" key="10">
    <source>
        <dbReference type="EMBL" id="OGL74578.1"/>
    </source>
</evidence>
<evidence type="ECO:0000256" key="8">
    <source>
        <dbReference type="SAM" id="Phobius"/>
    </source>
</evidence>
<evidence type="ECO:0000256" key="6">
    <source>
        <dbReference type="ARBA" id="ARBA00023012"/>
    </source>
</evidence>
<dbReference type="Pfam" id="PF00512">
    <property type="entry name" value="HisKA"/>
    <property type="match status" value="1"/>
</dbReference>
<dbReference type="SUPFAM" id="SSF47384">
    <property type="entry name" value="Homodimeric domain of signal transducing histidine kinase"/>
    <property type="match status" value="1"/>
</dbReference>
<feature type="transmembrane region" description="Helical" evidence="8">
    <location>
        <begin position="206"/>
        <end position="230"/>
    </location>
</feature>
<evidence type="ECO:0000256" key="1">
    <source>
        <dbReference type="ARBA" id="ARBA00000085"/>
    </source>
</evidence>
<name>A0A1F7U9V2_9BACT</name>
<dbReference type="SMART" id="SM00387">
    <property type="entry name" value="HATPase_c"/>
    <property type="match status" value="1"/>
</dbReference>
<dbReference type="AlphaFoldDB" id="A0A1F7U9V2"/>
<dbReference type="EMBL" id="MGEA01000013">
    <property type="protein sequence ID" value="OGL74578.1"/>
    <property type="molecule type" value="Genomic_DNA"/>
</dbReference>
<organism evidence="10 11">
    <name type="scientific">Candidatus Uhrbacteria bacterium RIFCSPHIGHO2_02_FULL_60_10</name>
    <dbReference type="NCBI Taxonomy" id="1802392"/>
    <lineage>
        <taxon>Bacteria</taxon>
        <taxon>Candidatus Uhriibacteriota</taxon>
    </lineage>
</organism>
<evidence type="ECO:0000256" key="5">
    <source>
        <dbReference type="ARBA" id="ARBA00022777"/>
    </source>
</evidence>
<feature type="transmembrane region" description="Helical" evidence="8">
    <location>
        <begin position="21"/>
        <end position="43"/>
    </location>
</feature>
<dbReference type="InterPro" id="IPR036097">
    <property type="entry name" value="HisK_dim/P_sf"/>
</dbReference>
<keyword evidence="5" id="KW-0418">Kinase</keyword>
<dbReference type="InterPro" id="IPR036890">
    <property type="entry name" value="HATPase_C_sf"/>
</dbReference>
<feature type="domain" description="Histidine kinase" evidence="9">
    <location>
        <begin position="252"/>
        <end position="472"/>
    </location>
</feature>
<dbReference type="Pfam" id="PF02518">
    <property type="entry name" value="HATPase_c"/>
    <property type="match status" value="1"/>
</dbReference>
<evidence type="ECO:0000313" key="11">
    <source>
        <dbReference type="Proteomes" id="UP000177088"/>
    </source>
</evidence>
<dbReference type="PANTHER" id="PTHR43047">
    <property type="entry name" value="TWO-COMPONENT HISTIDINE PROTEIN KINASE"/>
    <property type="match status" value="1"/>
</dbReference>
<dbReference type="CDD" id="cd00082">
    <property type="entry name" value="HisKA"/>
    <property type="match status" value="1"/>
</dbReference>
<comment type="caution">
    <text evidence="10">The sequence shown here is derived from an EMBL/GenBank/DDBJ whole genome shotgun (WGS) entry which is preliminary data.</text>
</comment>
<sequence length="519" mass="57817">MPSVPAKTEATAMFLRRNWQVVYAIVLITLVPLTIVLNTTFAVQRFTKTYQDSVRRTAMMVGRMFNVTSKETLEDQQLLQQRLEDVALALTEVQTLDVLAKEGEEFKVVASLNPDSIGQTAHSAQYAIAWYESLKNPGFGLATHTKSGRAAGIGPEDVLTADEIRSGSSYEKVAIPLRDSAGELKYLLIGKFSFRILNDSIANNLFWSYIWLIITVVIVVLLLAANTRLFEYAVLFRKLKEVDQMKDDFISMASHELRAPITAIRGYLSLFLEDAFGKMEDKPKSILKTTMAIATHLATLVEDLLEVSRIEQGRMSMNLEPIQVEEMVAEIVEQLHFEAEKKGLAFEYKKPETPLPKISADSSRLKQVLINLCSNGIKYTPKGSVIVTTIIKEGNLVEIKVTDTGLGMSAQAREKLFTKFYRVKTDDTRTIPGTGLGLWITKQIVELMRGKIFCDSIEKVGTQMSVLFPAMDEKALAAAMAEVAAEQAKKDAVMKTKQAERDAVIAKREAQDKEAAKKS</sequence>
<dbReference type="GO" id="GO:0000155">
    <property type="term" value="F:phosphorelay sensor kinase activity"/>
    <property type="evidence" value="ECO:0007669"/>
    <property type="project" value="InterPro"/>
</dbReference>
<dbReference type="Gene3D" id="1.10.287.130">
    <property type="match status" value="1"/>
</dbReference>
<keyword evidence="4" id="KW-0808">Transferase</keyword>
<gene>
    <name evidence="10" type="ORF">A3C96_00800</name>
</gene>
<proteinExistence type="predicted"/>
<dbReference type="PRINTS" id="PR00344">
    <property type="entry name" value="BCTRLSENSOR"/>
</dbReference>
<dbReference type="PROSITE" id="PS50109">
    <property type="entry name" value="HIS_KIN"/>
    <property type="match status" value="1"/>
</dbReference>
<keyword evidence="8" id="KW-0812">Transmembrane</keyword>
<dbReference type="EC" id="2.7.13.3" evidence="2"/>
<evidence type="ECO:0000259" key="9">
    <source>
        <dbReference type="PROSITE" id="PS50109"/>
    </source>
</evidence>
<keyword evidence="3" id="KW-0597">Phosphoprotein</keyword>
<dbReference type="FunFam" id="3.30.565.10:FF:000006">
    <property type="entry name" value="Sensor histidine kinase WalK"/>
    <property type="match status" value="1"/>
</dbReference>
<keyword evidence="6" id="KW-0902">Two-component regulatory system</keyword>
<evidence type="ECO:0000256" key="4">
    <source>
        <dbReference type="ARBA" id="ARBA00022679"/>
    </source>
</evidence>
<accession>A0A1F7U9V2</accession>
<evidence type="ECO:0000256" key="7">
    <source>
        <dbReference type="ARBA" id="ARBA00023136"/>
    </source>
</evidence>
<evidence type="ECO:0000256" key="2">
    <source>
        <dbReference type="ARBA" id="ARBA00012438"/>
    </source>
</evidence>
<dbReference type="FunFam" id="1.10.287.130:FF:000001">
    <property type="entry name" value="Two-component sensor histidine kinase"/>
    <property type="match status" value="1"/>
</dbReference>
<comment type="catalytic activity">
    <reaction evidence="1">
        <text>ATP + protein L-histidine = ADP + protein N-phospho-L-histidine.</text>
        <dbReference type="EC" id="2.7.13.3"/>
    </reaction>
</comment>
<evidence type="ECO:0000256" key="3">
    <source>
        <dbReference type="ARBA" id="ARBA00022553"/>
    </source>
</evidence>